<organism evidence="2 3">
    <name type="scientific">Halobellus clavatus</name>
    <dbReference type="NCBI Taxonomy" id="660517"/>
    <lineage>
        <taxon>Archaea</taxon>
        <taxon>Methanobacteriati</taxon>
        <taxon>Methanobacteriota</taxon>
        <taxon>Stenosarchaea group</taxon>
        <taxon>Halobacteria</taxon>
        <taxon>Halobacteriales</taxon>
        <taxon>Haloferacaceae</taxon>
        <taxon>Halobellus</taxon>
    </lineage>
</organism>
<protein>
    <submittedName>
        <fullName evidence="2">Uncharacterized protein</fullName>
    </submittedName>
</protein>
<gene>
    <name evidence="2" type="ORF">SAMN04487946_11538</name>
</gene>
<keyword evidence="3" id="KW-1185">Reference proteome</keyword>
<accession>A0A1H3JSY7</accession>
<evidence type="ECO:0000313" key="2">
    <source>
        <dbReference type="EMBL" id="SDY43036.1"/>
    </source>
</evidence>
<dbReference type="EMBL" id="FNPB01000015">
    <property type="protein sequence ID" value="SDY43036.1"/>
    <property type="molecule type" value="Genomic_DNA"/>
</dbReference>
<evidence type="ECO:0000313" key="3">
    <source>
        <dbReference type="Proteomes" id="UP000199170"/>
    </source>
</evidence>
<proteinExistence type="predicted"/>
<dbReference type="RefSeq" id="WP_175454686.1">
    <property type="nucleotide sequence ID" value="NZ_FNPB01000015.1"/>
</dbReference>
<evidence type="ECO:0000256" key="1">
    <source>
        <dbReference type="SAM" id="MobiDB-lite"/>
    </source>
</evidence>
<name>A0A1H3JSY7_9EURY</name>
<dbReference type="AlphaFoldDB" id="A0A1H3JSY7"/>
<feature type="compositionally biased region" description="Polar residues" evidence="1">
    <location>
        <begin position="27"/>
        <end position="39"/>
    </location>
</feature>
<reference evidence="3" key="1">
    <citation type="submission" date="2016-10" db="EMBL/GenBank/DDBJ databases">
        <authorList>
            <person name="Varghese N."/>
            <person name="Submissions S."/>
        </authorList>
    </citation>
    <scope>NUCLEOTIDE SEQUENCE [LARGE SCALE GENOMIC DNA]</scope>
    <source>
        <strain evidence="3">CGMCC 1.10118</strain>
    </source>
</reference>
<dbReference type="Proteomes" id="UP000199170">
    <property type="component" value="Unassembled WGS sequence"/>
</dbReference>
<sequence length="45" mass="4735">MNDSSEESEAAPIATTSRVPPEETESNTKSDSAPITTATRAPELD</sequence>
<feature type="region of interest" description="Disordered" evidence="1">
    <location>
        <begin position="1"/>
        <end position="45"/>
    </location>
</feature>